<dbReference type="AlphaFoldDB" id="A0A2T1A307"/>
<evidence type="ECO:0000313" key="4">
    <source>
        <dbReference type="Proteomes" id="UP000237752"/>
    </source>
</evidence>
<keyword evidence="4" id="KW-1185">Reference proteome</keyword>
<dbReference type="RefSeq" id="WP_106347981.1">
    <property type="nucleotide sequence ID" value="NZ_PVUE01000003.1"/>
</dbReference>
<dbReference type="InterPro" id="IPR011251">
    <property type="entry name" value="Luciferase-like_dom"/>
</dbReference>
<dbReference type="OrthoDB" id="5729035at2"/>
<dbReference type="PANTHER" id="PTHR43244:SF1">
    <property type="entry name" value="5,10-METHYLENETETRAHYDROMETHANOPTERIN REDUCTASE"/>
    <property type="match status" value="1"/>
</dbReference>
<sequence length="323" mass="34609">MKFGVTPQTWMGRPQDEVIEVAKHADAVGYASLWLPEAAAYDVFALATYIGLQTEQIEMVLGALPVTVRDPAMIARGISSVQALTGRTVSACLGTSSNFIVETWHGRSREHSGTALGESAQALRSLLAGEKSRLNGKVLSTNGFKLRLGTPATPVTMAAFGPYALKMAAQYADRLVLNLLDADTAKSVIDQFSAYCKDAGREVPPVALWVGTAVDQDEAAFEQLRSATVGYLMAPGYSDMFAKAGYGELIDYARTRPHPRELMAKVPDELVRGVSIIGDQDMVTARIAQYAAAGIDELIFQPTSTESDPGAKQTLTKVADVAF</sequence>
<evidence type="ECO:0000259" key="2">
    <source>
        <dbReference type="Pfam" id="PF00296"/>
    </source>
</evidence>
<dbReference type="InterPro" id="IPR050564">
    <property type="entry name" value="F420-G6PD/mer"/>
</dbReference>
<dbReference type="SUPFAM" id="SSF51679">
    <property type="entry name" value="Bacterial luciferase-like"/>
    <property type="match status" value="1"/>
</dbReference>
<protein>
    <submittedName>
        <fullName evidence="3">Putative F420-dependent oxidoreductase</fullName>
    </submittedName>
</protein>
<dbReference type="NCBIfam" id="TIGR03841">
    <property type="entry name" value="F420_Rv3093c"/>
    <property type="match status" value="1"/>
</dbReference>
<dbReference type="EMBL" id="PVUE01000003">
    <property type="protein sequence ID" value="PRZ42992.1"/>
    <property type="molecule type" value="Genomic_DNA"/>
</dbReference>
<name>A0A2T1A307_9ACTN</name>
<dbReference type="Pfam" id="PF00296">
    <property type="entry name" value="Bac_luciferase"/>
    <property type="match status" value="1"/>
</dbReference>
<comment type="caution">
    <text evidence="3">The sequence shown here is derived from an EMBL/GenBank/DDBJ whole genome shotgun (WGS) entry which is preliminary data.</text>
</comment>
<accession>A0A2T1A307</accession>
<dbReference type="GO" id="GO:0016705">
    <property type="term" value="F:oxidoreductase activity, acting on paired donors, with incorporation or reduction of molecular oxygen"/>
    <property type="evidence" value="ECO:0007669"/>
    <property type="project" value="InterPro"/>
</dbReference>
<proteinExistence type="predicted"/>
<dbReference type="InterPro" id="IPR036661">
    <property type="entry name" value="Luciferase-like_sf"/>
</dbReference>
<organism evidence="3 4">
    <name type="scientific">Antricoccus suffuscus</name>
    <dbReference type="NCBI Taxonomy" id="1629062"/>
    <lineage>
        <taxon>Bacteria</taxon>
        <taxon>Bacillati</taxon>
        <taxon>Actinomycetota</taxon>
        <taxon>Actinomycetes</taxon>
        <taxon>Geodermatophilales</taxon>
        <taxon>Antricoccaceae</taxon>
        <taxon>Antricoccus</taxon>
    </lineage>
</organism>
<gene>
    <name evidence="3" type="ORF">CLV47_10346</name>
</gene>
<evidence type="ECO:0000256" key="1">
    <source>
        <dbReference type="ARBA" id="ARBA00023002"/>
    </source>
</evidence>
<dbReference type="Gene3D" id="3.20.20.30">
    <property type="entry name" value="Luciferase-like domain"/>
    <property type="match status" value="1"/>
</dbReference>
<keyword evidence="1" id="KW-0560">Oxidoreductase</keyword>
<dbReference type="Proteomes" id="UP000237752">
    <property type="component" value="Unassembled WGS sequence"/>
</dbReference>
<dbReference type="CDD" id="cd01097">
    <property type="entry name" value="Tetrahydromethanopterin_reductase"/>
    <property type="match status" value="1"/>
</dbReference>
<feature type="domain" description="Luciferase-like" evidence="2">
    <location>
        <begin position="12"/>
        <end position="297"/>
    </location>
</feature>
<evidence type="ECO:0000313" key="3">
    <source>
        <dbReference type="EMBL" id="PRZ42992.1"/>
    </source>
</evidence>
<dbReference type="PANTHER" id="PTHR43244">
    <property type="match status" value="1"/>
</dbReference>
<dbReference type="InterPro" id="IPR022526">
    <property type="entry name" value="F420_Rv3093c"/>
</dbReference>
<reference evidence="3 4" key="1">
    <citation type="submission" date="2018-03" db="EMBL/GenBank/DDBJ databases">
        <title>Genomic Encyclopedia of Archaeal and Bacterial Type Strains, Phase II (KMG-II): from individual species to whole genera.</title>
        <authorList>
            <person name="Goeker M."/>
        </authorList>
    </citation>
    <scope>NUCLEOTIDE SEQUENCE [LARGE SCALE GENOMIC DNA]</scope>
    <source>
        <strain evidence="3 4">DSM 100065</strain>
    </source>
</reference>